<dbReference type="Proteomes" id="UP000823775">
    <property type="component" value="Unassembled WGS sequence"/>
</dbReference>
<organism evidence="1 2">
    <name type="scientific">Datura stramonium</name>
    <name type="common">Jimsonweed</name>
    <name type="synonym">Common thornapple</name>
    <dbReference type="NCBI Taxonomy" id="4076"/>
    <lineage>
        <taxon>Eukaryota</taxon>
        <taxon>Viridiplantae</taxon>
        <taxon>Streptophyta</taxon>
        <taxon>Embryophyta</taxon>
        <taxon>Tracheophyta</taxon>
        <taxon>Spermatophyta</taxon>
        <taxon>Magnoliopsida</taxon>
        <taxon>eudicotyledons</taxon>
        <taxon>Gunneridae</taxon>
        <taxon>Pentapetalae</taxon>
        <taxon>asterids</taxon>
        <taxon>lamiids</taxon>
        <taxon>Solanales</taxon>
        <taxon>Solanaceae</taxon>
        <taxon>Solanoideae</taxon>
        <taxon>Datureae</taxon>
        <taxon>Datura</taxon>
    </lineage>
</organism>
<name>A0ABS8V8R3_DATST</name>
<keyword evidence="2" id="KW-1185">Reference proteome</keyword>
<dbReference type="EMBL" id="JACEIK010003645">
    <property type="protein sequence ID" value="MCD9642549.1"/>
    <property type="molecule type" value="Genomic_DNA"/>
</dbReference>
<evidence type="ECO:0000313" key="1">
    <source>
        <dbReference type="EMBL" id="MCD9642549.1"/>
    </source>
</evidence>
<protein>
    <submittedName>
        <fullName evidence="1">Uncharacterized protein</fullName>
    </submittedName>
</protein>
<evidence type="ECO:0000313" key="2">
    <source>
        <dbReference type="Proteomes" id="UP000823775"/>
    </source>
</evidence>
<reference evidence="1 2" key="1">
    <citation type="journal article" date="2021" name="BMC Genomics">
        <title>Datura genome reveals duplications of psychoactive alkaloid biosynthetic genes and high mutation rate following tissue culture.</title>
        <authorList>
            <person name="Rajewski A."/>
            <person name="Carter-House D."/>
            <person name="Stajich J."/>
            <person name="Litt A."/>
        </authorList>
    </citation>
    <scope>NUCLEOTIDE SEQUENCE [LARGE SCALE GENOMIC DNA]</scope>
    <source>
        <strain evidence="1">AR-01</strain>
    </source>
</reference>
<accession>A0ABS8V8R3</accession>
<sequence length="67" mass="8061">VVHDKCGMEKEKEENPSVDVIGDRNVKLLTFKMWLKHKLNSGEVEKKRRRIEFEKPPKRRRKCLRVS</sequence>
<proteinExistence type="predicted"/>
<feature type="non-terminal residue" evidence="1">
    <location>
        <position position="1"/>
    </location>
</feature>
<gene>
    <name evidence="1" type="ORF">HAX54_029408</name>
</gene>
<comment type="caution">
    <text evidence="1">The sequence shown here is derived from an EMBL/GenBank/DDBJ whole genome shotgun (WGS) entry which is preliminary data.</text>
</comment>